<reference evidence="1" key="5">
    <citation type="journal article" date="2021" name="G3 (Bethesda)">
        <title>Aegilops tauschii genome assembly Aet v5.0 features greater sequence contiguity and improved annotation.</title>
        <authorList>
            <person name="Wang L."/>
            <person name="Zhu T."/>
            <person name="Rodriguez J.C."/>
            <person name="Deal K.R."/>
            <person name="Dubcovsky J."/>
            <person name="McGuire P.E."/>
            <person name="Lux T."/>
            <person name="Spannagl M."/>
            <person name="Mayer K.F.X."/>
            <person name="Baldrich P."/>
            <person name="Meyers B.C."/>
            <person name="Huo N."/>
            <person name="Gu Y.Q."/>
            <person name="Zhou H."/>
            <person name="Devos K.M."/>
            <person name="Bennetzen J.L."/>
            <person name="Unver T."/>
            <person name="Budak H."/>
            <person name="Gulick P.J."/>
            <person name="Galiba G."/>
            <person name="Kalapos B."/>
            <person name="Nelson D.R."/>
            <person name="Li P."/>
            <person name="You F.M."/>
            <person name="Luo M.C."/>
            <person name="Dvorak J."/>
        </authorList>
    </citation>
    <scope>NUCLEOTIDE SEQUENCE [LARGE SCALE GENOMIC DNA]</scope>
    <source>
        <strain evidence="1">cv. AL8/78</strain>
    </source>
</reference>
<sequence length="69" mass="8225">MEYHVDGAGRHFSYAHYHRKLSNGEEHDRKWLVYSKDLDKVFCFSCKIFCCSVCDIWRFSSMSEKLIAI</sequence>
<accession>A0A452XV68</accession>
<keyword evidence="2" id="KW-1185">Reference proteome</keyword>
<dbReference type="Proteomes" id="UP000015105">
    <property type="component" value="Chromosome 1D"/>
</dbReference>
<dbReference type="Gramene" id="AET1Gv20181700.1">
    <property type="protein sequence ID" value="AET1Gv20181700.1"/>
    <property type="gene ID" value="AET1Gv20181700"/>
</dbReference>
<evidence type="ECO:0000313" key="2">
    <source>
        <dbReference type="Proteomes" id="UP000015105"/>
    </source>
</evidence>
<evidence type="ECO:0000313" key="1">
    <source>
        <dbReference type="EnsemblPlants" id="AET1Gv20181700.1"/>
    </source>
</evidence>
<reference evidence="1" key="3">
    <citation type="journal article" date="2017" name="Nature">
        <title>Genome sequence of the progenitor of the wheat D genome Aegilops tauschii.</title>
        <authorList>
            <person name="Luo M.C."/>
            <person name="Gu Y.Q."/>
            <person name="Puiu D."/>
            <person name="Wang H."/>
            <person name="Twardziok S.O."/>
            <person name="Deal K.R."/>
            <person name="Huo N."/>
            <person name="Zhu T."/>
            <person name="Wang L."/>
            <person name="Wang Y."/>
            <person name="McGuire P.E."/>
            <person name="Liu S."/>
            <person name="Long H."/>
            <person name="Ramasamy R.K."/>
            <person name="Rodriguez J.C."/>
            <person name="Van S.L."/>
            <person name="Yuan L."/>
            <person name="Wang Z."/>
            <person name="Xia Z."/>
            <person name="Xiao L."/>
            <person name="Anderson O.D."/>
            <person name="Ouyang S."/>
            <person name="Liang Y."/>
            <person name="Zimin A.V."/>
            <person name="Pertea G."/>
            <person name="Qi P."/>
            <person name="Bennetzen J.L."/>
            <person name="Dai X."/>
            <person name="Dawson M.W."/>
            <person name="Muller H.G."/>
            <person name="Kugler K."/>
            <person name="Rivarola-Duarte L."/>
            <person name="Spannagl M."/>
            <person name="Mayer K.F.X."/>
            <person name="Lu F.H."/>
            <person name="Bevan M.W."/>
            <person name="Leroy P."/>
            <person name="Li P."/>
            <person name="You F.M."/>
            <person name="Sun Q."/>
            <person name="Liu Z."/>
            <person name="Lyons E."/>
            <person name="Wicker T."/>
            <person name="Salzberg S.L."/>
            <person name="Devos K.M."/>
            <person name="Dvorak J."/>
        </authorList>
    </citation>
    <scope>NUCLEOTIDE SEQUENCE [LARGE SCALE GENOMIC DNA]</scope>
    <source>
        <strain evidence="1">cv. AL8/78</strain>
    </source>
</reference>
<reference evidence="1" key="4">
    <citation type="submission" date="2019-03" db="UniProtKB">
        <authorList>
            <consortium name="EnsemblPlants"/>
        </authorList>
    </citation>
    <scope>IDENTIFICATION</scope>
</reference>
<reference evidence="2" key="1">
    <citation type="journal article" date="2014" name="Science">
        <title>Ancient hybridizations among the ancestral genomes of bread wheat.</title>
        <authorList>
            <consortium name="International Wheat Genome Sequencing Consortium,"/>
            <person name="Marcussen T."/>
            <person name="Sandve S.R."/>
            <person name="Heier L."/>
            <person name="Spannagl M."/>
            <person name="Pfeifer M."/>
            <person name="Jakobsen K.S."/>
            <person name="Wulff B.B."/>
            <person name="Steuernagel B."/>
            <person name="Mayer K.F."/>
            <person name="Olsen O.A."/>
        </authorList>
    </citation>
    <scope>NUCLEOTIDE SEQUENCE [LARGE SCALE GENOMIC DNA]</scope>
    <source>
        <strain evidence="2">cv. AL8/78</strain>
    </source>
</reference>
<dbReference type="AlphaFoldDB" id="A0A452XV68"/>
<reference evidence="2" key="2">
    <citation type="journal article" date="2017" name="Nat. Plants">
        <title>The Aegilops tauschii genome reveals multiple impacts of transposons.</title>
        <authorList>
            <person name="Zhao G."/>
            <person name="Zou C."/>
            <person name="Li K."/>
            <person name="Wang K."/>
            <person name="Li T."/>
            <person name="Gao L."/>
            <person name="Zhang X."/>
            <person name="Wang H."/>
            <person name="Yang Z."/>
            <person name="Liu X."/>
            <person name="Jiang W."/>
            <person name="Mao L."/>
            <person name="Kong X."/>
            <person name="Jiao Y."/>
            <person name="Jia J."/>
        </authorList>
    </citation>
    <scope>NUCLEOTIDE SEQUENCE [LARGE SCALE GENOMIC DNA]</scope>
    <source>
        <strain evidence="2">cv. AL8/78</strain>
    </source>
</reference>
<organism evidence="1 2">
    <name type="scientific">Aegilops tauschii subsp. strangulata</name>
    <name type="common">Goatgrass</name>
    <dbReference type="NCBI Taxonomy" id="200361"/>
    <lineage>
        <taxon>Eukaryota</taxon>
        <taxon>Viridiplantae</taxon>
        <taxon>Streptophyta</taxon>
        <taxon>Embryophyta</taxon>
        <taxon>Tracheophyta</taxon>
        <taxon>Spermatophyta</taxon>
        <taxon>Magnoliopsida</taxon>
        <taxon>Liliopsida</taxon>
        <taxon>Poales</taxon>
        <taxon>Poaceae</taxon>
        <taxon>BOP clade</taxon>
        <taxon>Pooideae</taxon>
        <taxon>Triticodae</taxon>
        <taxon>Triticeae</taxon>
        <taxon>Triticinae</taxon>
        <taxon>Aegilops</taxon>
    </lineage>
</organism>
<proteinExistence type="predicted"/>
<name>A0A452XV68_AEGTS</name>
<protein>
    <recommendedName>
        <fullName evidence="3">TTF-type domain-containing protein</fullName>
    </recommendedName>
</protein>
<dbReference type="EnsemblPlants" id="AET1Gv20181700.1">
    <property type="protein sequence ID" value="AET1Gv20181700.1"/>
    <property type="gene ID" value="AET1Gv20181700"/>
</dbReference>
<evidence type="ECO:0008006" key="3">
    <source>
        <dbReference type="Google" id="ProtNLM"/>
    </source>
</evidence>